<dbReference type="OrthoDB" id="28413at2759"/>
<feature type="domain" description="PH" evidence="1">
    <location>
        <begin position="303"/>
        <end position="438"/>
    </location>
</feature>
<evidence type="ECO:0000313" key="2">
    <source>
        <dbReference type="EMBL" id="ANB13320.1"/>
    </source>
</evidence>
<protein>
    <submittedName>
        <fullName evidence="2">Uncharacterized protein YLL007C</fullName>
    </submittedName>
</protein>
<proteinExistence type="predicted"/>
<dbReference type="KEGG" id="slb:AWJ20_1606"/>
<dbReference type="EMBL" id="CP014501">
    <property type="protein sequence ID" value="ANB13320.1"/>
    <property type="molecule type" value="Genomic_DNA"/>
</dbReference>
<dbReference type="AlphaFoldDB" id="A0A167DUW7"/>
<accession>A0A167DUW7</accession>
<sequence length="493" mass="56501">MRSIEQILSGKDRIQTRVVYDLTNSLMLARKARICQGGNLKLKSHREIIFAIKTEHDKLVGPSDITPSGLLTAEGEGLKFFDEQSLLTFINLSGSWSSGLDIYELFHYDNLSLVKFYAQVSSLFPKERAFPLLRASIEVSNLLEEIFHESQFILPQNLADGTAITLIGTRYIKSKNKAAKELPTAPERDIDVFKGKFMNLYMNRRALHFWGVVTFMRMWKTSSACIEDIKIISTLVKCVFHRILEGAGTEPEIEDIICRINAITYQEAREYQMWSLQNELNAQWKKDTIVLQNKYVTESQGFVREKYIHLLLSGDVFMVCDPTTVQYSDSVEDFSSTNLKYLVAISPDKSTLRYKYLDDEKEVSVNSIDLSTIESVDVQQLAMPSYNDHPQNNFNTIKLTGNVSYAKITIMGKAQRPLLTFYSDTLKKAHVWRDGIMMAKDRDYQSDSSHKHAEMLAERKLLLQVLNLGPNDTHFSFESEPDIQSISTNFYYQ</sequence>
<dbReference type="Proteomes" id="UP000189580">
    <property type="component" value="Chromosome a"/>
</dbReference>
<evidence type="ECO:0000313" key="3">
    <source>
        <dbReference type="Proteomes" id="UP000189580"/>
    </source>
</evidence>
<organism evidence="2 3">
    <name type="scientific">Sugiyamaella lignohabitans</name>
    <dbReference type="NCBI Taxonomy" id="796027"/>
    <lineage>
        <taxon>Eukaryota</taxon>
        <taxon>Fungi</taxon>
        <taxon>Dikarya</taxon>
        <taxon>Ascomycota</taxon>
        <taxon>Saccharomycotina</taxon>
        <taxon>Dipodascomycetes</taxon>
        <taxon>Dipodascales</taxon>
        <taxon>Trichomonascaceae</taxon>
        <taxon>Sugiyamaella</taxon>
    </lineage>
</organism>
<keyword evidence="3" id="KW-1185">Reference proteome</keyword>
<dbReference type="GeneID" id="30033427"/>
<dbReference type="RefSeq" id="XP_018735797.1">
    <property type="nucleotide sequence ID" value="XM_018878500.1"/>
</dbReference>
<gene>
    <name evidence="2" type="primary">ELM3</name>
    <name evidence="2" type="ORF">AWJ20_1606</name>
</gene>
<reference evidence="2 3" key="1">
    <citation type="submission" date="2016-02" db="EMBL/GenBank/DDBJ databases">
        <title>Complete genome sequence and transcriptome regulation of the pentose utilising yeast Sugiyamaella lignohabitans.</title>
        <authorList>
            <person name="Bellasio M."/>
            <person name="Peymann A."/>
            <person name="Valli M."/>
            <person name="Sipitzky M."/>
            <person name="Graf A."/>
            <person name="Sauer M."/>
            <person name="Marx H."/>
            <person name="Mattanovich D."/>
        </authorList>
    </citation>
    <scope>NUCLEOTIDE SEQUENCE [LARGE SCALE GENOMIC DNA]</scope>
    <source>
        <strain evidence="2 3">CBS 10342</strain>
    </source>
</reference>
<name>A0A167DUW7_9ASCO</name>
<dbReference type="Pfam" id="PF16457">
    <property type="entry name" value="PH_12"/>
    <property type="match status" value="1"/>
</dbReference>
<dbReference type="InterPro" id="IPR001849">
    <property type="entry name" value="PH_domain"/>
</dbReference>
<evidence type="ECO:0000259" key="1">
    <source>
        <dbReference type="Pfam" id="PF16457"/>
    </source>
</evidence>